<evidence type="ECO:0000256" key="1">
    <source>
        <dbReference type="ARBA" id="ARBA00023015"/>
    </source>
</evidence>
<accession>A0ABT2C151</accession>
<evidence type="ECO:0000256" key="2">
    <source>
        <dbReference type="ARBA" id="ARBA00023125"/>
    </source>
</evidence>
<keyword evidence="4" id="KW-1133">Transmembrane helix</keyword>
<reference evidence="6" key="1">
    <citation type="submission" date="2022-08" db="EMBL/GenBank/DDBJ databases">
        <title>Reclassification of Massilia species as members of the genera Telluria, Duganella, Pseudoduganella, Mokoshia gen. nov. and Zemynaea gen. nov. using orthogonal and non-orthogonal genome-based approaches.</title>
        <authorList>
            <person name="Bowman J.P."/>
        </authorList>
    </citation>
    <scope>NUCLEOTIDE SEQUENCE</scope>
    <source>
        <strain evidence="6">LMG 11547</strain>
    </source>
</reference>
<dbReference type="Proteomes" id="UP001165263">
    <property type="component" value="Unassembled WGS sequence"/>
</dbReference>
<protein>
    <submittedName>
        <fullName evidence="6">AraC family transcriptional regulator</fullName>
    </submittedName>
</protein>
<dbReference type="InterPro" id="IPR009057">
    <property type="entry name" value="Homeodomain-like_sf"/>
</dbReference>
<dbReference type="RefSeq" id="WP_259450195.1">
    <property type="nucleotide sequence ID" value="NZ_CP119520.1"/>
</dbReference>
<dbReference type="SMART" id="SM00342">
    <property type="entry name" value="HTH_ARAC"/>
    <property type="match status" value="1"/>
</dbReference>
<dbReference type="SUPFAM" id="SSF46689">
    <property type="entry name" value="Homeodomain-like"/>
    <property type="match status" value="1"/>
</dbReference>
<dbReference type="Gene3D" id="1.10.10.60">
    <property type="entry name" value="Homeodomain-like"/>
    <property type="match status" value="2"/>
</dbReference>
<keyword evidence="4" id="KW-0812">Transmembrane</keyword>
<dbReference type="InterPro" id="IPR018062">
    <property type="entry name" value="HTH_AraC-typ_CS"/>
</dbReference>
<organism evidence="6 7">
    <name type="scientific">Telluria mixta</name>
    <dbReference type="NCBI Taxonomy" id="34071"/>
    <lineage>
        <taxon>Bacteria</taxon>
        <taxon>Pseudomonadati</taxon>
        <taxon>Pseudomonadota</taxon>
        <taxon>Betaproteobacteria</taxon>
        <taxon>Burkholderiales</taxon>
        <taxon>Oxalobacteraceae</taxon>
        <taxon>Telluria group</taxon>
        <taxon>Telluria</taxon>
    </lineage>
</organism>
<proteinExistence type="predicted"/>
<dbReference type="Pfam" id="PF12833">
    <property type="entry name" value="HTH_18"/>
    <property type="match status" value="1"/>
</dbReference>
<keyword evidence="7" id="KW-1185">Reference proteome</keyword>
<evidence type="ECO:0000313" key="7">
    <source>
        <dbReference type="Proteomes" id="UP001165263"/>
    </source>
</evidence>
<name>A0ABT2C151_9BURK</name>
<dbReference type="PROSITE" id="PS01124">
    <property type="entry name" value="HTH_ARAC_FAMILY_2"/>
    <property type="match status" value="1"/>
</dbReference>
<feature type="transmembrane region" description="Helical" evidence="4">
    <location>
        <begin position="6"/>
        <end position="27"/>
    </location>
</feature>
<dbReference type="PANTHER" id="PTHR43280:SF27">
    <property type="entry name" value="TRANSCRIPTIONAL REGULATOR MTLR"/>
    <property type="match status" value="1"/>
</dbReference>
<evidence type="ECO:0000256" key="3">
    <source>
        <dbReference type="ARBA" id="ARBA00023163"/>
    </source>
</evidence>
<evidence type="ECO:0000256" key="4">
    <source>
        <dbReference type="SAM" id="Phobius"/>
    </source>
</evidence>
<keyword evidence="1" id="KW-0805">Transcription regulation</keyword>
<evidence type="ECO:0000313" key="6">
    <source>
        <dbReference type="EMBL" id="MCS0631110.1"/>
    </source>
</evidence>
<keyword evidence="4" id="KW-0472">Membrane</keyword>
<dbReference type="PRINTS" id="PR00032">
    <property type="entry name" value="HTHARAC"/>
</dbReference>
<evidence type="ECO:0000259" key="5">
    <source>
        <dbReference type="PROSITE" id="PS01124"/>
    </source>
</evidence>
<keyword evidence="3" id="KW-0804">Transcription</keyword>
<feature type="domain" description="HTH araC/xylS-type" evidence="5">
    <location>
        <begin position="280"/>
        <end position="380"/>
    </location>
</feature>
<feature type="transmembrane region" description="Helical" evidence="4">
    <location>
        <begin position="220"/>
        <end position="242"/>
    </location>
</feature>
<dbReference type="EMBL" id="JANUHC010000006">
    <property type="protein sequence ID" value="MCS0631110.1"/>
    <property type="molecule type" value="Genomic_DNA"/>
</dbReference>
<gene>
    <name evidence="6" type="ORF">NX786_17385</name>
</gene>
<comment type="caution">
    <text evidence="6">The sequence shown here is derived from an EMBL/GenBank/DDBJ whole genome shotgun (WGS) entry which is preliminary data.</text>
</comment>
<dbReference type="InterPro" id="IPR018060">
    <property type="entry name" value="HTH_AraC"/>
</dbReference>
<sequence length="383" mass="43870">MHEFYNRTLIVFLCMLAASVLLVLFCIDRAHVSTPLQELGDRDISWHVQPDADVGERGRSVMEIRETSPTLRLAFTVSPLTPHPHAAVDMLFDDGNGKQVWHDLTKYATASFIVKCVPANTLTLTIPTFDPTTSRRDDMVSYRIMSAFFKCNEKPSRVVIDLTRMETQQWWFDRFKTDLSSHHYRLDQVPKFAFGSTLQSPMDTHSEVDIRELELNGRDYRYPVVTALVLVVGWAIFGVWFFRAHTRALVAHLNSRMQRDLPLIAYQQLSMEPHRDKEKAAILRHMALHYTDPDLDVESMAREVGVTRGKINDVLKSEFGFTFSGYLNKLRLTEAARLLSEKESATVAEIAYSVGYSNVSYFNKLFKEEYGSTPKAFRAVTRA</sequence>
<dbReference type="PANTHER" id="PTHR43280">
    <property type="entry name" value="ARAC-FAMILY TRANSCRIPTIONAL REGULATOR"/>
    <property type="match status" value="1"/>
</dbReference>
<dbReference type="InterPro" id="IPR020449">
    <property type="entry name" value="Tscrpt_reg_AraC-type_HTH"/>
</dbReference>
<dbReference type="PROSITE" id="PS00041">
    <property type="entry name" value="HTH_ARAC_FAMILY_1"/>
    <property type="match status" value="1"/>
</dbReference>
<keyword evidence="2" id="KW-0238">DNA-binding</keyword>